<accession>A0ABN8IGY0</accession>
<name>A0ABN8IGY0_9NEOP</name>
<sequence>MRLFISALCLSAAVRVIADTKYGMPEKFKLQNLIDPSPAKGVDKAGSKYHAENVIAKHHFMVPTYENNATRFKVIKKRVESKKLNLFNLT</sequence>
<keyword evidence="1" id="KW-0732">Signal</keyword>
<protein>
    <submittedName>
        <fullName evidence="2">Uncharacterized protein</fullName>
    </submittedName>
</protein>
<organism evidence="2 3">
    <name type="scientific">Iphiclides podalirius</name>
    <name type="common">scarce swallowtail</name>
    <dbReference type="NCBI Taxonomy" id="110791"/>
    <lineage>
        <taxon>Eukaryota</taxon>
        <taxon>Metazoa</taxon>
        <taxon>Ecdysozoa</taxon>
        <taxon>Arthropoda</taxon>
        <taxon>Hexapoda</taxon>
        <taxon>Insecta</taxon>
        <taxon>Pterygota</taxon>
        <taxon>Neoptera</taxon>
        <taxon>Endopterygota</taxon>
        <taxon>Lepidoptera</taxon>
        <taxon>Glossata</taxon>
        <taxon>Ditrysia</taxon>
        <taxon>Papilionoidea</taxon>
        <taxon>Papilionidae</taxon>
        <taxon>Papilioninae</taxon>
        <taxon>Iphiclides</taxon>
    </lineage>
</organism>
<feature type="chain" id="PRO_5046419546" evidence="1">
    <location>
        <begin position="19"/>
        <end position="90"/>
    </location>
</feature>
<evidence type="ECO:0000313" key="3">
    <source>
        <dbReference type="Proteomes" id="UP000837857"/>
    </source>
</evidence>
<reference evidence="2" key="1">
    <citation type="submission" date="2022-03" db="EMBL/GenBank/DDBJ databases">
        <authorList>
            <person name="Martin H S."/>
        </authorList>
    </citation>
    <scope>NUCLEOTIDE SEQUENCE</scope>
</reference>
<feature type="signal peptide" evidence="1">
    <location>
        <begin position="1"/>
        <end position="18"/>
    </location>
</feature>
<feature type="non-terminal residue" evidence="2">
    <location>
        <position position="90"/>
    </location>
</feature>
<gene>
    <name evidence="2" type="ORF">IPOD504_LOCUS10064</name>
</gene>
<evidence type="ECO:0000256" key="1">
    <source>
        <dbReference type="SAM" id="SignalP"/>
    </source>
</evidence>
<dbReference type="Proteomes" id="UP000837857">
    <property type="component" value="Chromosome 24"/>
</dbReference>
<dbReference type="EMBL" id="OW152836">
    <property type="protein sequence ID" value="CAH2057194.1"/>
    <property type="molecule type" value="Genomic_DNA"/>
</dbReference>
<evidence type="ECO:0000313" key="2">
    <source>
        <dbReference type="EMBL" id="CAH2057194.1"/>
    </source>
</evidence>
<proteinExistence type="predicted"/>
<keyword evidence="3" id="KW-1185">Reference proteome</keyword>